<accession>A0A3B1K0M2</accession>
<reference evidence="3" key="3">
    <citation type="submission" date="2025-08" db="UniProtKB">
        <authorList>
            <consortium name="Ensembl"/>
        </authorList>
    </citation>
    <scope>IDENTIFICATION</scope>
</reference>
<dbReference type="InterPro" id="IPR036179">
    <property type="entry name" value="Ig-like_dom_sf"/>
</dbReference>
<dbReference type="InterPro" id="IPR013783">
    <property type="entry name" value="Ig-like_fold"/>
</dbReference>
<evidence type="ECO:0000313" key="4">
    <source>
        <dbReference type="Proteomes" id="UP000018467"/>
    </source>
</evidence>
<sequence>MIFCFSSQTIYLFSVFSDDLQVQTEKIGENVTIKCEESFIKDNSYGKLPQLVVRLVNNNLNVRYTREFKQRFNATLKGDQFVLNIQETVEEDSGTYFCGRVKTDVTEFGSGTLLIFNGKSSVLITYRSNWIVAALSIFSVISVIVIVVLAFLLLKKQQKG</sequence>
<dbReference type="InterPro" id="IPR013106">
    <property type="entry name" value="Ig_V-set"/>
</dbReference>
<reference evidence="4" key="2">
    <citation type="journal article" date="2014" name="Nat. Commun.">
        <title>The cavefish genome reveals candidate genes for eye loss.</title>
        <authorList>
            <person name="McGaugh S.E."/>
            <person name="Gross J.B."/>
            <person name="Aken B."/>
            <person name="Blin M."/>
            <person name="Borowsky R."/>
            <person name="Chalopin D."/>
            <person name="Hinaux H."/>
            <person name="Jeffery W.R."/>
            <person name="Keene A."/>
            <person name="Ma L."/>
            <person name="Minx P."/>
            <person name="Murphy D."/>
            <person name="O'Quin K.E."/>
            <person name="Retaux S."/>
            <person name="Rohner N."/>
            <person name="Searle S.M."/>
            <person name="Stahl B.A."/>
            <person name="Tabin C."/>
            <person name="Volff J.N."/>
            <person name="Yoshizawa M."/>
            <person name="Warren W.C."/>
        </authorList>
    </citation>
    <scope>NUCLEOTIDE SEQUENCE [LARGE SCALE GENOMIC DNA]</scope>
    <source>
        <strain evidence="4">female</strain>
    </source>
</reference>
<dbReference type="InterPro" id="IPR003599">
    <property type="entry name" value="Ig_sub"/>
</dbReference>
<dbReference type="Proteomes" id="UP000018467">
    <property type="component" value="Unassembled WGS sequence"/>
</dbReference>
<feature type="transmembrane region" description="Helical" evidence="1">
    <location>
        <begin position="130"/>
        <end position="154"/>
    </location>
</feature>
<keyword evidence="4" id="KW-1185">Reference proteome</keyword>
<proteinExistence type="predicted"/>
<name>A0A3B1K0M2_ASTMX</name>
<dbReference type="Bgee" id="ENSAMXG00000036899">
    <property type="expression patterns" value="Expressed in head kidney and 1 other cell type or tissue"/>
</dbReference>
<evidence type="ECO:0000313" key="3">
    <source>
        <dbReference type="Ensembl" id="ENSAMXP00000047630.1"/>
    </source>
</evidence>
<dbReference type="InParanoid" id="A0A3B1K0M2"/>
<keyword evidence="1" id="KW-0472">Membrane</keyword>
<reference evidence="3" key="4">
    <citation type="submission" date="2025-09" db="UniProtKB">
        <authorList>
            <consortium name="Ensembl"/>
        </authorList>
    </citation>
    <scope>IDENTIFICATION</scope>
</reference>
<dbReference type="GeneTree" id="ENSGT00940000176932"/>
<dbReference type="Gene3D" id="2.60.40.10">
    <property type="entry name" value="Immunoglobulins"/>
    <property type="match status" value="1"/>
</dbReference>
<dbReference type="SMART" id="SM00409">
    <property type="entry name" value="IG"/>
    <property type="match status" value="1"/>
</dbReference>
<organism evidence="3 4">
    <name type="scientific">Astyanax mexicanus</name>
    <name type="common">Blind cave fish</name>
    <name type="synonym">Astyanax fasciatus mexicanus</name>
    <dbReference type="NCBI Taxonomy" id="7994"/>
    <lineage>
        <taxon>Eukaryota</taxon>
        <taxon>Metazoa</taxon>
        <taxon>Chordata</taxon>
        <taxon>Craniata</taxon>
        <taxon>Vertebrata</taxon>
        <taxon>Euteleostomi</taxon>
        <taxon>Actinopterygii</taxon>
        <taxon>Neopterygii</taxon>
        <taxon>Teleostei</taxon>
        <taxon>Ostariophysi</taxon>
        <taxon>Characiformes</taxon>
        <taxon>Characoidei</taxon>
        <taxon>Acestrorhamphidae</taxon>
        <taxon>Acestrorhamphinae</taxon>
        <taxon>Astyanax</taxon>
    </lineage>
</organism>
<keyword evidence="1" id="KW-0812">Transmembrane</keyword>
<protein>
    <recommendedName>
        <fullName evidence="2">Immunoglobulin domain-containing protein</fullName>
    </recommendedName>
</protein>
<dbReference type="Ensembl" id="ENSAMXT00000047606.1">
    <property type="protein sequence ID" value="ENSAMXP00000047630.1"/>
    <property type="gene ID" value="ENSAMXG00000036899.1"/>
</dbReference>
<dbReference type="Pfam" id="PF07686">
    <property type="entry name" value="V-set"/>
    <property type="match status" value="1"/>
</dbReference>
<evidence type="ECO:0000259" key="2">
    <source>
        <dbReference type="SMART" id="SM00409"/>
    </source>
</evidence>
<feature type="domain" description="Immunoglobulin" evidence="2">
    <location>
        <begin position="20"/>
        <end position="117"/>
    </location>
</feature>
<evidence type="ECO:0000256" key="1">
    <source>
        <dbReference type="SAM" id="Phobius"/>
    </source>
</evidence>
<dbReference type="SUPFAM" id="SSF48726">
    <property type="entry name" value="Immunoglobulin"/>
    <property type="match status" value="1"/>
</dbReference>
<keyword evidence="1" id="KW-1133">Transmembrane helix</keyword>
<reference evidence="4" key="1">
    <citation type="submission" date="2013-03" db="EMBL/GenBank/DDBJ databases">
        <authorList>
            <person name="Jeffery W."/>
            <person name="Warren W."/>
            <person name="Wilson R.K."/>
        </authorList>
    </citation>
    <scope>NUCLEOTIDE SEQUENCE</scope>
    <source>
        <strain evidence="4">female</strain>
    </source>
</reference>
<dbReference type="AlphaFoldDB" id="A0A3B1K0M2"/>
<dbReference type="CDD" id="cd00099">
    <property type="entry name" value="IgV"/>
    <property type="match status" value="1"/>
</dbReference>